<dbReference type="EMBL" id="JACHOR010000005">
    <property type="protein sequence ID" value="MBB5747405.1"/>
    <property type="molecule type" value="Genomic_DNA"/>
</dbReference>
<dbReference type="AlphaFoldDB" id="A0A7W9CKJ4"/>
<sequence length="324" mass="34214">MNFVTLKLALALYALGPMPDHPASTTGAMLETGGPVTAAAVTNQERWVYFAANGGGFGWREPSAGSIPSTIEVISRTSAPITIAGREARWSYYTVRLNCAAQTTTVTSHVITTEIGERIADVPEGPKPISSDTPPQAAGMVICNRAALPGSQIATSRESMLAALRGGIASAPLPTSAVASRSTSPSAPPTVWEEQYMSPLEPLYVLAQDAPNAAFYRSLSRPAEGGRHEMWVVAVLRGVANDPDGAYDLGASLYSIDCTARTTQVLRGRVYRDMAAMRDTPIEPVVPLQPGTVSHQMIIQVCDGVPLPPFAGSLSQVRRAVPLG</sequence>
<protein>
    <submittedName>
        <fullName evidence="2">Uncharacterized protein</fullName>
    </submittedName>
</protein>
<organism evidence="2 3">
    <name type="scientific">Brevundimonas variabilis</name>
    <dbReference type="NCBI Taxonomy" id="74312"/>
    <lineage>
        <taxon>Bacteria</taxon>
        <taxon>Pseudomonadati</taxon>
        <taxon>Pseudomonadota</taxon>
        <taxon>Alphaproteobacteria</taxon>
        <taxon>Caulobacterales</taxon>
        <taxon>Caulobacteraceae</taxon>
        <taxon>Brevundimonas</taxon>
    </lineage>
</organism>
<feature type="signal peptide" evidence="1">
    <location>
        <begin position="1"/>
        <end position="22"/>
    </location>
</feature>
<reference evidence="2 3" key="1">
    <citation type="submission" date="2020-08" db="EMBL/GenBank/DDBJ databases">
        <title>Genomic Encyclopedia of Type Strains, Phase IV (KMG-IV): sequencing the most valuable type-strain genomes for metagenomic binning, comparative biology and taxonomic classification.</title>
        <authorList>
            <person name="Goeker M."/>
        </authorList>
    </citation>
    <scope>NUCLEOTIDE SEQUENCE [LARGE SCALE GENOMIC DNA]</scope>
    <source>
        <strain evidence="2 3">DSM 4737</strain>
    </source>
</reference>
<gene>
    <name evidence="2" type="ORF">GGR13_003026</name>
</gene>
<comment type="caution">
    <text evidence="2">The sequence shown here is derived from an EMBL/GenBank/DDBJ whole genome shotgun (WGS) entry which is preliminary data.</text>
</comment>
<keyword evidence="3" id="KW-1185">Reference proteome</keyword>
<dbReference type="RefSeq" id="WP_183214379.1">
    <property type="nucleotide sequence ID" value="NZ_JACHOR010000005.1"/>
</dbReference>
<evidence type="ECO:0000313" key="3">
    <source>
        <dbReference type="Proteomes" id="UP000545037"/>
    </source>
</evidence>
<dbReference type="Proteomes" id="UP000545037">
    <property type="component" value="Unassembled WGS sequence"/>
</dbReference>
<keyword evidence="1" id="KW-0732">Signal</keyword>
<proteinExistence type="predicted"/>
<evidence type="ECO:0000256" key="1">
    <source>
        <dbReference type="SAM" id="SignalP"/>
    </source>
</evidence>
<evidence type="ECO:0000313" key="2">
    <source>
        <dbReference type="EMBL" id="MBB5747405.1"/>
    </source>
</evidence>
<name>A0A7W9CKJ4_9CAUL</name>
<feature type="chain" id="PRO_5030668987" evidence="1">
    <location>
        <begin position="23"/>
        <end position="324"/>
    </location>
</feature>
<accession>A0A7W9CKJ4</accession>